<organism evidence="3 4">
    <name type="scientific">Flexivirga endophytica</name>
    <dbReference type="NCBI Taxonomy" id="1849103"/>
    <lineage>
        <taxon>Bacteria</taxon>
        <taxon>Bacillati</taxon>
        <taxon>Actinomycetota</taxon>
        <taxon>Actinomycetes</taxon>
        <taxon>Micrococcales</taxon>
        <taxon>Dermacoccaceae</taxon>
        <taxon>Flexivirga</taxon>
    </lineage>
</organism>
<reference evidence="3" key="2">
    <citation type="submission" date="2020-09" db="EMBL/GenBank/DDBJ databases">
        <authorList>
            <person name="Sun Q."/>
            <person name="Zhou Y."/>
        </authorList>
    </citation>
    <scope>NUCLEOTIDE SEQUENCE</scope>
    <source>
        <strain evidence="3">CGMCC 1.15085</strain>
    </source>
</reference>
<dbReference type="Pfam" id="PF08924">
    <property type="entry name" value="Rv2525c_GlyHyd-like"/>
    <property type="match status" value="1"/>
</dbReference>
<dbReference type="Gene3D" id="3.20.20.80">
    <property type="entry name" value="Glycosidases"/>
    <property type="match status" value="1"/>
</dbReference>
<proteinExistence type="predicted"/>
<reference evidence="3" key="1">
    <citation type="journal article" date="2014" name="Int. J. Syst. Evol. Microbiol.">
        <title>Complete genome sequence of Corynebacterium casei LMG S-19264T (=DSM 44701T), isolated from a smear-ripened cheese.</title>
        <authorList>
            <consortium name="US DOE Joint Genome Institute (JGI-PGF)"/>
            <person name="Walter F."/>
            <person name="Albersmeier A."/>
            <person name="Kalinowski J."/>
            <person name="Ruckert C."/>
        </authorList>
    </citation>
    <scope>NUCLEOTIDE SEQUENCE</scope>
    <source>
        <strain evidence="3">CGMCC 1.15085</strain>
    </source>
</reference>
<evidence type="ECO:0000259" key="2">
    <source>
        <dbReference type="Pfam" id="PF08924"/>
    </source>
</evidence>
<keyword evidence="4" id="KW-1185">Reference proteome</keyword>
<dbReference type="SUPFAM" id="SSF51445">
    <property type="entry name" value="(Trans)glycosidases"/>
    <property type="match status" value="1"/>
</dbReference>
<dbReference type="CDD" id="cd06418">
    <property type="entry name" value="GH25_BacA-like"/>
    <property type="match status" value="1"/>
</dbReference>
<sequence>MFHITFHLGRPLAWMFSSLLAAVAITFGSVPSAAAVPATSVTYPTGSSATRFSGLAFDTCTAPTTAQMMAWRASSYRGIGVYIGGANRTCAQPQLTATWVTTVSRQGWAIVPIYMGLQAPCTYRPNAQKITPSLAAAQGKSQAADAITKARALGMRPGSAIYGDMEHYDATNASCRTAVLTYLSAWTKELHRQGFVSGVYAHLYSGALHLSQTYSSTVYARPDALWIARWDLNPSLTGWSGISNLHWSNGQRGKQYRGDHTETWGGVSLNIDSDRFDAPVATVGLPFKVISTVPLNYRNAPTTSATVQGSYAPGTTLRVVCQTYGTTVHSTAVWDRLSNGAYVTDYYLSTPSKTTYSKPLPKCTYPYQTTPPSLNRRAGPGPTYALRGTLPEGSLAWVSCQSRGSSVYTTSVWGRLSDGSWVSDYYVSSPSSTTYSSPIRRC</sequence>
<dbReference type="EMBL" id="BMHI01000004">
    <property type="protein sequence ID" value="GGB34778.1"/>
    <property type="molecule type" value="Genomic_DNA"/>
</dbReference>
<dbReference type="InterPro" id="IPR017853">
    <property type="entry name" value="GH"/>
</dbReference>
<feature type="chain" id="PRO_5037815777" description="Rv2525c-like glycoside hydrolase-like domain-containing protein" evidence="1">
    <location>
        <begin position="35"/>
        <end position="442"/>
    </location>
</feature>
<evidence type="ECO:0000256" key="1">
    <source>
        <dbReference type="SAM" id="SignalP"/>
    </source>
</evidence>
<feature type="signal peptide" evidence="1">
    <location>
        <begin position="1"/>
        <end position="34"/>
    </location>
</feature>
<dbReference type="AlphaFoldDB" id="A0A916WVX4"/>
<dbReference type="RefSeq" id="WP_229749716.1">
    <property type="nucleotide sequence ID" value="NZ_BMHI01000004.1"/>
</dbReference>
<feature type="domain" description="Rv2525c-like glycoside hydrolase-like" evidence="2">
    <location>
        <begin position="70"/>
        <end position="275"/>
    </location>
</feature>
<keyword evidence="1" id="KW-0732">Signal</keyword>
<protein>
    <recommendedName>
        <fullName evidence="2">Rv2525c-like glycoside hydrolase-like domain-containing protein</fullName>
    </recommendedName>
</protein>
<evidence type="ECO:0000313" key="3">
    <source>
        <dbReference type="EMBL" id="GGB34778.1"/>
    </source>
</evidence>
<gene>
    <name evidence="3" type="ORF">GCM10011492_26800</name>
</gene>
<comment type="caution">
    <text evidence="3">The sequence shown here is derived from an EMBL/GenBank/DDBJ whole genome shotgun (WGS) entry which is preliminary data.</text>
</comment>
<dbReference type="Proteomes" id="UP000636793">
    <property type="component" value="Unassembled WGS sequence"/>
</dbReference>
<name>A0A916WVX4_9MICO</name>
<accession>A0A916WVX4</accession>
<dbReference type="InterPro" id="IPR015020">
    <property type="entry name" value="Rv2525c-like_Glyco_Hydro-like"/>
</dbReference>
<evidence type="ECO:0000313" key="4">
    <source>
        <dbReference type="Proteomes" id="UP000636793"/>
    </source>
</evidence>